<dbReference type="PROSITE" id="PS50030">
    <property type="entry name" value="UBA"/>
    <property type="match status" value="1"/>
</dbReference>
<dbReference type="InterPro" id="IPR009060">
    <property type="entry name" value="UBA-like_sf"/>
</dbReference>
<reference evidence="7" key="1">
    <citation type="submission" date="2021-01" db="EMBL/GenBank/DDBJ databases">
        <authorList>
            <person name="Corre E."/>
            <person name="Pelletier E."/>
            <person name="Niang G."/>
            <person name="Scheremetjew M."/>
            <person name="Finn R."/>
            <person name="Kale V."/>
            <person name="Holt S."/>
            <person name="Cochrane G."/>
            <person name="Meng A."/>
            <person name="Brown T."/>
            <person name="Cohen L."/>
        </authorList>
    </citation>
    <scope>NUCLEOTIDE SEQUENCE</scope>
    <source>
        <strain evidence="7">GSBS06</strain>
    </source>
</reference>
<dbReference type="Gene3D" id="1.10.8.10">
    <property type="entry name" value="DNA helicase RuvA subunit, C-terminal domain"/>
    <property type="match status" value="1"/>
</dbReference>
<proteinExistence type="predicted"/>
<feature type="transmembrane region" description="Helical" evidence="5">
    <location>
        <begin position="135"/>
        <end position="154"/>
    </location>
</feature>
<protein>
    <recommendedName>
        <fullName evidence="6">UBA domain-containing protein</fullName>
    </recommendedName>
</protein>
<dbReference type="PANTHER" id="PTHR43066">
    <property type="entry name" value="RHOMBOID-RELATED PROTEIN"/>
    <property type="match status" value="1"/>
</dbReference>
<name>A0A7S3V1D3_9STRA</name>
<feature type="transmembrane region" description="Helical" evidence="5">
    <location>
        <begin position="191"/>
        <end position="211"/>
    </location>
</feature>
<feature type="transmembrane region" description="Helical" evidence="5">
    <location>
        <begin position="59"/>
        <end position="78"/>
    </location>
</feature>
<evidence type="ECO:0000256" key="4">
    <source>
        <dbReference type="ARBA" id="ARBA00023136"/>
    </source>
</evidence>
<evidence type="ECO:0000313" key="7">
    <source>
        <dbReference type="EMBL" id="CAE0445440.1"/>
    </source>
</evidence>
<accession>A0A7S3V1D3</accession>
<dbReference type="PANTHER" id="PTHR43066:SF21">
    <property type="entry name" value="UBIQUITIN-ASSOCIATED DOMAIN-CONTAINING PROTEIN 2"/>
    <property type="match status" value="1"/>
</dbReference>
<evidence type="ECO:0000259" key="6">
    <source>
        <dbReference type="PROSITE" id="PS50030"/>
    </source>
</evidence>
<dbReference type="InterPro" id="IPR035952">
    <property type="entry name" value="Rhomboid-like_sf"/>
</dbReference>
<organism evidence="7">
    <name type="scientific">Aplanochytrium stocchinoi</name>
    <dbReference type="NCBI Taxonomy" id="215587"/>
    <lineage>
        <taxon>Eukaryota</taxon>
        <taxon>Sar</taxon>
        <taxon>Stramenopiles</taxon>
        <taxon>Bigyra</taxon>
        <taxon>Labyrinthulomycetes</taxon>
        <taxon>Thraustochytrida</taxon>
        <taxon>Thraustochytriidae</taxon>
        <taxon>Aplanochytrium</taxon>
    </lineage>
</organism>
<evidence type="ECO:0000256" key="3">
    <source>
        <dbReference type="ARBA" id="ARBA00022989"/>
    </source>
</evidence>
<feature type="transmembrane region" description="Helical" evidence="5">
    <location>
        <begin position="90"/>
        <end position="115"/>
    </location>
</feature>
<dbReference type="GO" id="GO:0016020">
    <property type="term" value="C:membrane"/>
    <property type="evidence" value="ECO:0007669"/>
    <property type="project" value="UniProtKB-SubCell"/>
</dbReference>
<evidence type="ECO:0000256" key="1">
    <source>
        <dbReference type="ARBA" id="ARBA00004141"/>
    </source>
</evidence>
<keyword evidence="2 5" id="KW-0812">Transmembrane</keyword>
<dbReference type="AlphaFoldDB" id="A0A7S3V1D3"/>
<dbReference type="InterPro" id="IPR015940">
    <property type="entry name" value="UBA"/>
</dbReference>
<feature type="transmembrane region" description="Helical" evidence="5">
    <location>
        <begin position="6"/>
        <end position="29"/>
    </location>
</feature>
<evidence type="ECO:0000256" key="2">
    <source>
        <dbReference type="ARBA" id="ARBA00022692"/>
    </source>
</evidence>
<feature type="domain" description="UBA" evidence="6">
    <location>
        <begin position="300"/>
        <end position="340"/>
    </location>
</feature>
<dbReference type="SUPFAM" id="SSF46934">
    <property type="entry name" value="UBA-like"/>
    <property type="match status" value="1"/>
</dbReference>
<dbReference type="EMBL" id="HBIN01020242">
    <property type="protein sequence ID" value="CAE0445440.1"/>
    <property type="molecule type" value="Transcribed_RNA"/>
</dbReference>
<keyword evidence="3 5" id="KW-1133">Transmembrane helix</keyword>
<sequence>MAPQGFYHAPASKGLVGVTFSSAAVAFLLGKQKLELLGLDLSVLSMSVKFLPLRLLSSQLVFASTGELVFGLLLLYNFRQFEMHLGTMKFLQYIALSMTLSVSAQIALLVIPLPFLMTFSYSSSVTSASAAQGTGTLASGPYSIIFSLFVQYVATVPKLRRVKILGAEFSEKSLFYLVGAQLLFSRGRNSFLVGACGFLSGLVCMSGYLPYEKFILPSFLVTFGEKYLHPILKSETPPRTTTTRMGQNLQRMNANAAADGNGRGYQVDRLVGGPGGFNLGGMLNPARPHAAPARAAAATPPGEEQIETLVAMGFVREDVIRALGRTNNDVNRAAEQLLGN</sequence>
<comment type="subcellular location">
    <subcellularLocation>
        <location evidence="1">Membrane</location>
        <topology evidence="1">Multi-pass membrane protein</topology>
    </subcellularLocation>
</comment>
<gene>
    <name evidence="7" type="ORF">ASTO00021_LOCUS15459</name>
</gene>
<keyword evidence="4 5" id="KW-0472">Membrane</keyword>
<dbReference type="Pfam" id="PF00627">
    <property type="entry name" value="UBA"/>
    <property type="match status" value="1"/>
</dbReference>
<dbReference type="SUPFAM" id="SSF144091">
    <property type="entry name" value="Rhomboid-like"/>
    <property type="match status" value="1"/>
</dbReference>
<dbReference type="SMART" id="SM00165">
    <property type="entry name" value="UBA"/>
    <property type="match status" value="1"/>
</dbReference>
<evidence type="ECO:0000256" key="5">
    <source>
        <dbReference type="SAM" id="Phobius"/>
    </source>
</evidence>
<dbReference type="GO" id="GO:0004252">
    <property type="term" value="F:serine-type endopeptidase activity"/>
    <property type="evidence" value="ECO:0007669"/>
    <property type="project" value="TreeGrafter"/>
</dbReference>